<keyword evidence="1 2" id="KW-0238">DNA-binding</keyword>
<protein>
    <submittedName>
        <fullName evidence="5">TetR family transcriptional regulator</fullName>
    </submittedName>
</protein>
<dbReference type="Proteomes" id="UP000248330">
    <property type="component" value="Unassembled WGS sequence"/>
</dbReference>
<evidence type="ECO:0000259" key="4">
    <source>
        <dbReference type="PROSITE" id="PS50977"/>
    </source>
</evidence>
<dbReference type="OrthoDB" id="9790710at2"/>
<dbReference type="Pfam" id="PF00440">
    <property type="entry name" value="TetR_N"/>
    <property type="match status" value="1"/>
</dbReference>
<comment type="caution">
    <text evidence="5">The sequence shown here is derived from an EMBL/GenBank/DDBJ whole genome shotgun (WGS) entry which is preliminary data.</text>
</comment>
<dbReference type="SUPFAM" id="SSF46689">
    <property type="entry name" value="Homeodomain-like"/>
    <property type="match status" value="1"/>
</dbReference>
<reference evidence="5 6" key="1">
    <citation type="submission" date="2018-04" db="EMBL/GenBank/DDBJ databases">
        <title>Genomic Encyclopedia of Type Strains, Phase IV (KMG-IV): sequencing the most valuable type-strain genomes for metagenomic binning, comparative biology and taxonomic classification.</title>
        <authorList>
            <person name="Goeker M."/>
        </authorList>
    </citation>
    <scope>NUCLEOTIDE SEQUENCE [LARGE SCALE GENOMIC DNA]</scope>
    <source>
        <strain evidence="5 6">DSM 104150</strain>
    </source>
</reference>
<gene>
    <name evidence="5" type="ORF">C8D93_101387</name>
</gene>
<accession>A0A318EKB5</accession>
<evidence type="ECO:0000256" key="3">
    <source>
        <dbReference type="SAM" id="MobiDB-lite"/>
    </source>
</evidence>
<dbReference type="InterPro" id="IPR001647">
    <property type="entry name" value="HTH_TetR"/>
</dbReference>
<feature type="domain" description="HTH tetR-type" evidence="4">
    <location>
        <begin position="34"/>
        <end position="97"/>
    </location>
</feature>
<evidence type="ECO:0000313" key="5">
    <source>
        <dbReference type="EMBL" id="PXV71342.1"/>
    </source>
</evidence>
<dbReference type="GO" id="GO:0003677">
    <property type="term" value="F:DNA binding"/>
    <property type="evidence" value="ECO:0007669"/>
    <property type="project" value="UniProtKB-UniRule"/>
</dbReference>
<dbReference type="InterPro" id="IPR009057">
    <property type="entry name" value="Homeodomain-like_sf"/>
</dbReference>
<sequence length="215" mass="23987">MIESMPPRKARAAADSADTRRRPYHSPLRRQQAARTREDIVAAGARIAHRLASWDWRALTFKAVAEQAGISVRTVHRHFSDERTLRGAILQRLVEESGVRLDHIELRDFASIATDVHRYLSSFATPAPAAEEPALAALDHRRRAALTSAVERAAPDWPSRDCVIAAAMLDMLWTPPLYERLGTAWRLDTAETSAALAWIAGLIEDAIRTNRRPTA</sequence>
<feature type="region of interest" description="Disordered" evidence="3">
    <location>
        <begin position="1"/>
        <end position="35"/>
    </location>
</feature>
<dbReference type="Gene3D" id="1.10.357.10">
    <property type="entry name" value="Tetracycline Repressor, domain 2"/>
    <property type="match status" value="1"/>
</dbReference>
<dbReference type="EMBL" id="QICN01000001">
    <property type="protein sequence ID" value="PXV71342.1"/>
    <property type="molecule type" value="Genomic_DNA"/>
</dbReference>
<proteinExistence type="predicted"/>
<feature type="DNA-binding region" description="H-T-H motif" evidence="2">
    <location>
        <begin position="60"/>
        <end position="79"/>
    </location>
</feature>
<dbReference type="PROSITE" id="PS50977">
    <property type="entry name" value="HTH_TETR_2"/>
    <property type="match status" value="1"/>
</dbReference>
<dbReference type="AlphaFoldDB" id="A0A318EKB5"/>
<name>A0A318EKB5_9GAMM</name>
<evidence type="ECO:0000256" key="2">
    <source>
        <dbReference type="PROSITE-ProRule" id="PRU00335"/>
    </source>
</evidence>
<organism evidence="5 6">
    <name type="scientific">Sinimarinibacterium flocculans</name>
    <dbReference type="NCBI Taxonomy" id="985250"/>
    <lineage>
        <taxon>Bacteria</taxon>
        <taxon>Pseudomonadati</taxon>
        <taxon>Pseudomonadota</taxon>
        <taxon>Gammaproteobacteria</taxon>
        <taxon>Nevskiales</taxon>
        <taxon>Nevskiaceae</taxon>
        <taxon>Sinimarinibacterium</taxon>
    </lineage>
</organism>
<evidence type="ECO:0000256" key="1">
    <source>
        <dbReference type="ARBA" id="ARBA00023125"/>
    </source>
</evidence>
<keyword evidence="6" id="KW-1185">Reference proteome</keyword>
<evidence type="ECO:0000313" key="6">
    <source>
        <dbReference type="Proteomes" id="UP000248330"/>
    </source>
</evidence>